<name>A0AAD9SPP7_PHOAM</name>
<organism evidence="2 3">
    <name type="scientific">Phomopsis amygdali</name>
    <name type="common">Fusicoccum amygdali</name>
    <dbReference type="NCBI Taxonomy" id="1214568"/>
    <lineage>
        <taxon>Eukaryota</taxon>
        <taxon>Fungi</taxon>
        <taxon>Dikarya</taxon>
        <taxon>Ascomycota</taxon>
        <taxon>Pezizomycotina</taxon>
        <taxon>Sordariomycetes</taxon>
        <taxon>Sordariomycetidae</taxon>
        <taxon>Diaporthales</taxon>
        <taxon>Diaporthaceae</taxon>
        <taxon>Diaporthe</taxon>
    </lineage>
</organism>
<evidence type="ECO:0000256" key="1">
    <source>
        <dbReference type="SAM" id="MobiDB-lite"/>
    </source>
</evidence>
<feature type="compositionally biased region" description="Low complexity" evidence="1">
    <location>
        <begin position="177"/>
        <end position="186"/>
    </location>
</feature>
<accession>A0AAD9SPP7</accession>
<proteinExistence type="predicted"/>
<dbReference type="EMBL" id="JAUJFL010000001">
    <property type="protein sequence ID" value="KAK2613664.1"/>
    <property type="molecule type" value="Genomic_DNA"/>
</dbReference>
<keyword evidence="3" id="KW-1185">Reference proteome</keyword>
<feature type="region of interest" description="Disordered" evidence="1">
    <location>
        <begin position="112"/>
        <end position="142"/>
    </location>
</feature>
<evidence type="ECO:0000313" key="3">
    <source>
        <dbReference type="Proteomes" id="UP001265746"/>
    </source>
</evidence>
<reference evidence="2" key="1">
    <citation type="submission" date="2023-06" db="EMBL/GenBank/DDBJ databases">
        <authorList>
            <person name="Noh H."/>
        </authorList>
    </citation>
    <scope>NUCLEOTIDE SEQUENCE</scope>
    <source>
        <strain evidence="2">DUCC20226</strain>
    </source>
</reference>
<sequence length="524" mass="56880">MRNGRTCCIMSRMPLCKRPAACKLRCRRRRLSITNLVAAHHLQPQHQPRRRENNSAAPRRPPLNLVQKARHFFKMASRNSLTPPNSPPGSLLSDSLDHIDIPYDLDALAQSLALPNDGDPSRDLSSAVSPTIPGHIDIPPNFDAAAQSDISERSGHLPPPIVPAMLDHIAIPYDIDPSSPSESEGPSHNRPSAALPAITDHIDIPRNIETAAQADSAQRSGRHPSTILPAVTNHEEQHPFGILNSIHFRLRIGRDISSANPNALPPAPPARIVQRNDFKGTPPNGDPNDRLTATTTATTTTYYPVKGVTWEDQVSDNLLGDAMKPTFPPKLEGVVDARQKSEAKTTEDLAGLGAELEAAVLAKREYNERFGAFRTRWSKVQFALADKAEEMRSRVAAAELRPIIGAIGVMFALGKAVDLAAFPGSSFGEFDERACSPQGYLSSLFPELTHRPLAGPVDPWAQAVEVLAPLPSLQWDFSLGGIMAGEKREGLRALWAAAAAGQWEAVDEKTKGALAVAEELLRRA</sequence>
<dbReference type="AlphaFoldDB" id="A0AAD9SPP7"/>
<feature type="region of interest" description="Disordered" evidence="1">
    <location>
        <begin position="172"/>
        <end position="194"/>
    </location>
</feature>
<protein>
    <submittedName>
        <fullName evidence="2">Uncharacterized protein</fullName>
    </submittedName>
</protein>
<evidence type="ECO:0000313" key="2">
    <source>
        <dbReference type="EMBL" id="KAK2613663.1"/>
    </source>
</evidence>
<dbReference type="Proteomes" id="UP001265746">
    <property type="component" value="Unassembled WGS sequence"/>
</dbReference>
<dbReference type="EMBL" id="JAUJFL010000001">
    <property type="protein sequence ID" value="KAK2613663.1"/>
    <property type="molecule type" value="Genomic_DNA"/>
</dbReference>
<feature type="region of interest" description="Disordered" evidence="1">
    <location>
        <begin position="38"/>
        <end position="63"/>
    </location>
</feature>
<comment type="caution">
    <text evidence="2">The sequence shown here is derived from an EMBL/GenBank/DDBJ whole genome shotgun (WGS) entry which is preliminary data.</text>
</comment>
<gene>
    <name evidence="2" type="ORF">N8I77_000560</name>
</gene>